<evidence type="ECO:0000256" key="2">
    <source>
        <dbReference type="ARBA" id="ARBA00022741"/>
    </source>
</evidence>
<protein>
    <recommendedName>
        <fullName evidence="4">AIG1-type G domain-containing protein</fullName>
    </recommendedName>
</protein>
<dbReference type="GO" id="GO:0005525">
    <property type="term" value="F:GTP binding"/>
    <property type="evidence" value="ECO:0007669"/>
    <property type="project" value="UniProtKB-KW"/>
</dbReference>
<dbReference type="Pfam" id="PF04548">
    <property type="entry name" value="AIG1"/>
    <property type="match status" value="1"/>
</dbReference>
<feature type="domain" description="AIG1-type G" evidence="4">
    <location>
        <begin position="49"/>
        <end position="132"/>
    </location>
</feature>
<proteinExistence type="inferred from homology"/>
<dbReference type="InterPro" id="IPR045058">
    <property type="entry name" value="GIMA/IAN/Toc"/>
</dbReference>
<evidence type="ECO:0000313" key="5">
    <source>
        <dbReference type="EMBL" id="CAG2197149.1"/>
    </source>
</evidence>
<reference evidence="5" key="1">
    <citation type="submission" date="2021-03" db="EMBL/GenBank/DDBJ databases">
        <authorList>
            <person name="Bekaert M."/>
        </authorList>
    </citation>
    <scope>NUCLEOTIDE SEQUENCE</scope>
</reference>
<dbReference type="PANTHER" id="PTHR10903:SF170">
    <property type="entry name" value="GTPASE IMAP FAMILY MEMBER 7"/>
    <property type="match status" value="1"/>
</dbReference>
<accession>A0A8S3QK59</accession>
<dbReference type="EMBL" id="CAJPWZ010000626">
    <property type="protein sequence ID" value="CAG2197149.1"/>
    <property type="molecule type" value="Genomic_DNA"/>
</dbReference>
<dbReference type="OrthoDB" id="10061751at2759"/>
<dbReference type="Gene3D" id="3.40.50.300">
    <property type="entry name" value="P-loop containing nucleotide triphosphate hydrolases"/>
    <property type="match status" value="2"/>
</dbReference>
<dbReference type="PANTHER" id="PTHR10903">
    <property type="entry name" value="GTPASE, IMAP FAMILY MEMBER-RELATED"/>
    <property type="match status" value="1"/>
</dbReference>
<dbReference type="InterPro" id="IPR027417">
    <property type="entry name" value="P-loop_NTPase"/>
</dbReference>
<sequence>MAKYQQTVSITTSSNKTVFYNLMCFCKNNGKGSKKRNTTGYDWENWKWQSSSCNTIVGEHMFPSGCDSASVTTNCLMRYAERFGKLICLVDTPGLQDISRDNEDVQKEIKRCIDFTTPGPHAVILVVQLTRMKGFIENLTPPFERFLSKCGNRYVEFDNTLEGASAESQVQRLLDIVDNMKFRPIRTQPSINNTSGKRNEQNR</sequence>
<dbReference type="AlphaFoldDB" id="A0A8S3QK59"/>
<keyword evidence="3" id="KW-0342">GTP-binding</keyword>
<gene>
    <name evidence="5" type="ORF">MEDL_11983</name>
</gene>
<evidence type="ECO:0000256" key="3">
    <source>
        <dbReference type="ARBA" id="ARBA00023134"/>
    </source>
</evidence>
<name>A0A8S3QK59_MYTED</name>
<evidence type="ECO:0000256" key="1">
    <source>
        <dbReference type="ARBA" id="ARBA00008535"/>
    </source>
</evidence>
<organism evidence="5 6">
    <name type="scientific">Mytilus edulis</name>
    <name type="common">Blue mussel</name>
    <dbReference type="NCBI Taxonomy" id="6550"/>
    <lineage>
        <taxon>Eukaryota</taxon>
        <taxon>Metazoa</taxon>
        <taxon>Spiralia</taxon>
        <taxon>Lophotrochozoa</taxon>
        <taxon>Mollusca</taxon>
        <taxon>Bivalvia</taxon>
        <taxon>Autobranchia</taxon>
        <taxon>Pteriomorphia</taxon>
        <taxon>Mytilida</taxon>
        <taxon>Mytiloidea</taxon>
        <taxon>Mytilidae</taxon>
        <taxon>Mytilinae</taxon>
        <taxon>Mytilus</taxon>
    </lineage>
</organism>
<keyword evidence="6" id="KW-1185">Reference proteome</keyword>
<dbReference type="InterPro" id="IPR006703">
    <property type="entry name" value="G_AIG1"/>
</dbReference>
<evidence type="ECO:0000259" key="4">
    <source>
        <dbReference type="Pfam" id="PF04548"/>
    </source>
</evidence>
<comment type="similarity">
    <text evidence="1">Belongs to the TRAFAC class TrmE-Era-EngA-EngB-Septin-like GTPase superfamily. AIG1/Toc34/Toc159-like paraseptin GTPase family. IAN subfamily.</text>
</comment>
<keyword evidence="2" id="KW-0547">Nucleotide-binding</keyword>
<comment type="caution">
    <text evidence="5">The sequence shown here is derived from an EMBL/GenBank/DDBJ whole genome shotgun (WGS) entry which is preliminary data.</text>
</comment>
<dbReference type="Proteomes" id="UP000683360">
    <property type="component" value="Unassembled WGS sequence"/>
</dbReference>
<evidence type="ECO:0000313" key="6">
    <source>
        <dbReference type="Proteomes" id="UP000683360"/>
    </source>
</evidence>
<dbReference type="SUPFAM" id="SSF52540">
    <property type="entry name" value="P-loop containing nucleoside triphosphate hydrolases"/>
    <property type="match status" value="1"/>
</dbReference>